<dbReference type="Pfam" id="PF00654">
    <property type="entry name" value="Voltage_CLC"/>
    <property type="match status" value="1"/>
</dbReference>
<dbReference type="RefSeq" id="XP_007767177.1">
    <property type="nucleotide sequence ID" value="XM_007768987.1"/>
</dbReference>
<dbReference type="Gene3D" id="1.10.3080.10">
    <property type="entry name" value="Clc chloride channel"/>
    <property type="match status" value="1"/>
</dbReference>
<dbReference type="FunFam" id="1.10.3080.10:FF:000011">
    <property type="entry name" value="Chloride channel protein"/>
    <property type="match status" value="1"/>
</dbReference>
<comment type="subcellular location">
    <subcellularLocation>
        <location evidence="1 9">Membrane</location>
        <topology evidence="1 9">Multi-pass membrane protein</topology>
    </subcellularLocation>
</comment>
<dbReference type="InterPro" id="IPR001807">
    <property type="entry name" value="ClC"/>
</dbReference>
<keyword evidence="5 9" id="KW-0406">Ion transport</keyword>
<dbReference type="GO" id="GO:0000324">
    <property type="term" value="C:fungal-type vacuole"/>
    <property type="evidence" value="ECO:0007669"/>
    <property type="project" value="TreeGrafter"/>
</dbReference>
<feature type="transmembrane region" description="Helical" evidence="9">
    <location>
        <begin position="95"/>
        <end position="115"/>
    </location>
</feature>
<dbReference type="OMA" id="SGRCGMF"/>
<feature type="transmembrane region" description="Helical" evidence="9">
    <location>
        <begin position="374"/>
        <end position="394"/>
    </location>
</feature>
<comment type="caution">
    <text evidence="12">The sequence shown here is derived from an EMBL/GenBank/DDBJ whole genome shotgun (WGS) entry which is preliminary data.</text>
</comment>
<dbReference type="GO" id="GO:0005769">
    <property type="term" value="C:early endosome"/>
    <property type="evidence" value="ECO:0007669"/>
    <property type="project" value="TreeGrafter"/>
</dbReference>
<evidence type="ECO:0000256" key="7">
    <source>
        <dbReference type="ARBA" id="ARBA00023214"/>
    </source>
</evidence>
<keyword evidence="7 9" id="KW-0868">Chloride</keyword>
<dbReference type="AlphaFoldDB" id="A0A5M3MW59"/>
<feature type="compositionally biased region" description="Low complexity" evidence="10">
    <location>
        <begin position="685"/>
        <end position="695"/>
    </location>
</feature>
<dbReference type="Pfam" id="PF00571">
    <property type="entry name" value="CBS"/>
    <property type="match status" value="1"/>
</dbReference>
<feature type="transmembrane region" description="Helical" evidence="9">
    <location>
        <begin position="265"/>
        <end position="289"/>
    </location>
</feature>
<dbReference type="PANTHER" id="PTHR45711">
    <property type="entry name" value="CHLORIDE CHANNEL PROTEIN"/>
    <property type="match status" value="1"/>
</dbReference>
<dbReference type="EMBL" id="JH711576">
    <property type="protein sequence ID" value="EIW83402.1"/>
    <property type="molecule type" value="Genomic_DNA"/>
</dbReference>
<evidence type="ECO:0000256" key="3">
    <source>
        <dbReference type="ARBA" id="ARBA00022692"/>
    </source>
</evidence>
<dbReference type="InterPro" id="IPR046342">
    <property type="entry name" value="CBS_dom_sf"/>
</dbReference>
<feature type="transmembrane region" description="Helical" evidence="9">
    <location>
        <begin position="301"/>
        <end position="321"/>
    </location>
</feature>
<proteinExistence type="inferred from homology"/>
<dbReference type="OrthoDB" id="44789at2759"/>
<dbReference type="InterPro" id="IPR000644">
    <property type="entry name" value="CBS_dom"/>
</dbReference>
<dbReference type="PRINTS" id="PR00762">
    <property type="entry name" value="CLCHANNEL"/>
</dbReference>
<dbReference type="GO" id="GO:0005794">
    <property type="term" value="C:Golgi apparatus"/>
    <property type="evidence" value="ECO:0007669"/>
    <property type="project" value="TreeGrafter"/>
</dbReference>
<dbReference type="SUPFAM" id="SSF54631">
    <property type="entry name" value="CBS-domain pair"/>
    <property type="match status" value="1"/>
</dbReference>
<evidence type="ECO:0000256" key="8">
    <source>
        <dbReference type="PROSITE-ProRule" id="PRU00703"/>
    </source>
</evidence>
<dbReference type="SUPFAM" id="SSF81340">
    <property type="entry name" value="Clc chloride channel"/>
    <property type="match status" value="1"/>
</dbReference>
<evidence type="ECO:0000256" key="9">
    <source>
        <dbReference type="RuleBase" id="RU361221"/>
    </source>
</evidence>
<evidence type="ECO:0000313" key="12">
    <source>
        <dbReference type="EMBL" id="EIW83402.1"/>
    </source>
</evidence>
<dbReference type="Gene3D" id="3.90.1280.20">
    <property type="match status" value="1"/>
</dbReference>
<evidence type="ECO:0000259" key="11">
    <source>
        <dbReference type="PROSITE" id="PS51371"/>
    </source>
</evidence>
<dbReference type="PANTHER" id="PTHR45711:SF9">
    <property type="entry name" value="ANION_PROTON EXCHANGE TRANSPORTER GEF1"/>
    <property type="match status" value="1"/>
</dbReference>
<feature type="transmembrane region" description="Helical" evidence="9">
    <location>
        <begin position="457"/>
        <end position="478"/>
    </location>
</feature>
<feature type="transmembrane region" description="Helical" evidence="9">
    <location>
        <begin position="236"/>
        <end position="253"/>
    </location>
</feature>
<feature type="transmembrane region" description="Helical" evidence="9">
    <location>
        <begin position="536"/>
        <end position="557"/>
    </location>
</feature>
<keyword evidence="6 9" id="KW-0472">Membrane</keyword>
<dbReference type="GO" id="GO:0005247">
    <property type="term" value="F:voltage-gated chloride channel activity"/>
    <property type="evidence" value="ECO:0007669"/>
    <property type="project" value="TreeGrafter"/>
</dbReference>
<dbReference type="GO" id="GO:0005783">
    <property type="term" value="C:endoplasmic reticulum"/>
    <property type="evidence" value="ECO:0007669"/>
    <property type="project" value="TreeGrafter"/>
</dbReference>
<dbReference type="GO" id="GO:0006878">
    <property type="term" value="P:intracellular copper ion homeostasis"/>
    <property type="evidence" value="ECO:0007669"/>
    <property type="project" value="TreeGrafter"/>
</dbReference>
<dbReference type="GO" id="GO:0005886">
    <property type="term" value="C:plasma membrane"/>
    <property type="evidence" value="ECO:0007669"/>
    <property type="project" value="TreeGrafter"/>
</dbReference>
<evidence type="ECO:0000256" key="1">
    <source>
        <dbReference type="ARBA" id="ARBA00004141"/>
    </source>
</evidence>
<dbReference type="GeneID" id="19205108"/>
<evidence type="ECO:0000313" key="13">
    <source>
        <dbReference type="Proteomes" id="UP000053558"/>
    </source>
</evidence>
<dbReference type="KEGG" id="cput:CONPUDRAFT_164360"/>
<name>A0A5M3MW59_CONPW</name>
<comment type="similarity">
    <text evidence="9">Belongs to the chloride channel (TC 2.A.49) family.</text>
</comment>
<feature type="transmembrane region" description="Helical" evidence="9">
    <location>
        <begin position="432"/>
        <end position="451"/>
    </location>
</feature>
<evidence type="ECO:0000256" key="2">
    <source>
        <dbReference type="ARBA" id="ARBA00022448"/>
    </source>
</evidence>
<accession>A0A5M3MW59</accession>
<keyword evidence="4 9" id="KW-1133">Transmembrane helix</keyword>
<dbReference type="Proteomes" id="UP000053558">
    <property type="component" value="Unassembled WGS sequence"/>
</dbReference>
<dbReference type="InterPro" id="IPR014743">
    <property type="entry name" value="Cl-channel_core"/>
</dbReference>
<reference evidence="13" key="1">
    <citation type="journal article" date="2012" name="Science">
        <title>The Paleozoic origin of enzymatic lignin decomposition reconstructed from 31 fungal genomes.</title>
        <authorList>
            <person name="Floudas D."/>
            <person name="Binder M."/>
            <person name="Riley R."/>
            <person name="Barry K."/>
            <person name="Blanchette R.A."/>
            <person name="Henrissat B."/>
            <person name="Martinez A.T."/>
            <person name="Otillar R."/>
            <person name="Spatafora J.W."/>
            <person name="Yadav J.S."/>
            <person name="Aerts A."/>
            <person name="Benoit I."/>
            <person name="Boyd A."/>
            <person name="Carlson A."/>
            <person name="Copeland A."/>
            <person name="Coutinho P.M."/>
            <person name="de Vries R.P."/>
            <person name="Ferreira P."/>
            <person name="Findley K."/>
            <person name="Foster B."/>
            <person name="Gaskell J."/>
            <person name="Glotzer D."/>
            <person name="Gorecki P."/>
            <person name="Heitman J."/>
            <person name="Hesse C."/>
            <person name="Hori C."/>
            <person name="Igarashi K."/>
            <person name="Jurgens J.A."/>
            <person name="Kallen N."/>
            <person name="Kersten P."/>
            <person name="Kohler A."/>
            <person name="Kuees U."/>
            <person name="Kumar T.K.A."/>
            <person name="Kuo A."/>
            <person name="LaButti K."/>
            <person name="Larrondo L.F."/>
            <person name="Lindquist E."/>
            <person name="Ling A."/>
            <person name="Lombard V."/>
            <person name="Lucas S."/>
            <person name="Lundell T."/>
            <person name="Martin R."/>
            <person name="McLaughlin D.J."/>
            <person name="Morgenstern I."/>
            <person name="Morin E."/>
            <person name="Murat C."/>
            <person name="Nagy L.G."/>
            <person name="Nolan M."/>
            <person name="Ohm R.A."/>
            <person name="Patyshakuliyeva A."/>
            <person name="Rokas A."/>
            <person name="Ruiz-Duenas F.J."/>
            <person name="Sabat G."/>
            <person name="Salamov A."/>
            <person name="Samejima M."/>
            <person name="Schmutz J."/>
            <person name="Slot J.C."/>
            <person name="St John F."/>
            <person name="Stenlid J."/>
            <person name="Sun H."/>
            <person name="Sun S."/>
            <person name="Syed K."/>
            <person name="Tsang A."/>
            <person name="Wiebenga A."/>
            <person name="Young D."/>
            <person name="Pisabarro A."/>
            <person name="Eastwood D.C."/>
            <person name="Martin F."/>
            <person name="Cullen D."/>
            <person name="Grigoriev I.V."/>
            <person name="Hibbett D.S."/>
        </authorList>
    </citation>
    <scope>NUCLEOTIDE SEQUENCE [LARGE SCALE GENOMIC DNA]</scope>
    <source>
        <strain evidence="13">RWD-64-598 SS2</strain>
    </source>
</reference>
<keyword evidence="2 9" id="KW-0813">Transport</keyword>
<gene>
    <name evidence="12" type="ORF">CONPUDRAFT_164360</name>
</gene>
<feature type="region of interest" description="Disordered" evidence="10">
    <location>
        <begin position="684"/>
        <end position="726"/>
    </location>
</feature>
<keyword evidence="3 9" id="KW-0812">Transmembrane</keyword>
<feature type="transmembrane region" description="Helical" evidence="9">
    <location>
        <begin position="196"/>
        <end position="216"/>
    </location>
</feature>
<dbReference type="GO" id="GO:0006879">
    <property type="term" value="P:intracellular iron ion homeostasis"/>
    <property type="evidence" value="ECO:0007669"/>
    <property type="project" value="TreeGrafter"/>
</dbReference>
<organism evidence="12 13">
    <name type="scientific">Coniophora puteana (strain RWD-64-598)</name>
    <name type="common">Brown rot fungus</name>
    <dbReference type="NCBI Taxonomy" id="741705"/>
    <lineage>
        <taxon>Eukaryota</taxon>
        <taxon>Fungi</taxon>
        <taxon>Dikarya</taxon>
        <taxon>Basidiomycota</taxon>
        <taxon>Agaricomycotina</taxon>
        <taxon>Agaricomycetes</taxon>
        <taxon>Agaricomycetidae</taxon>
        <taxon>Boletales</taxon>
        <taxon>Coniophorineae</taxon>
        <taxon>Coniophoraceae</taxon>
        <taxon>Coniophora</taxon>
    </lineage>
</organism>
<dbReference type="SMART" id="SM00116">
    <property type="entry name" value="CBS"/>
    <property type="match status" value="1"/>
</dbReference>
<evidence type="ECO:0000256" key="6">
    <source>
        <dbReference type="ARBA" id="ARBA00023136"/>
    </source>
</evidence>
<feature type="transmembrane region" description="Helical" evidence="9">
    <location>
        <begin position="342"/>
        <end position="362"/>
    </location>
</feature>
<dbReference type="PROSITE" id="PS51371">
    <property type="entry name" value="CBS"/>
    <property type="match status" value="1"/>
</dbReference>
<dbReference type="CDD" id="cd03684">
    <property type="entry name" value="ClC_3_like"/>
    <property type="match status" value="1"/>
</dbReference>
<keyword evidence="13" id="KW-1185">Reference proteome</keyword>
<evidence type="ECO:0000256" key="5">
    <source>
        <dbReference type="ARBA" id="ARBA00023065"/>
    </source>
</evidence>
<dbReference type="Gene3D" id="3.10.580.20">
    <property type="match status" value="1"/>
</dbReference>
<evidence type="ECO:0000256" key="10">
    <source>
        <dbReference type="SAM" id="MobiDB-lite"/>
    </source>
</evidence>
<sequence length="884" mass="96439">MTDEGSRHLHSRHVYPSSEYGGLHAPERLDEDWDHIQKYEDFTTIDWIQDSLVERNRRRRDAHHRRTAGRGPGGEITSEWVWMQGKRLLGAGESWLVITAVGIGIGVNAALIDIITEWLSDIKMGYCADGWWLNQQFCCWEIEGDDNACPSWHPWSTVTPARWIIYVLFATLFAFIASHLVRTMAKYAAGSGISEIKCILAGFVMQGFLGLTTFFIKSLTLPLVIASGLSVGKEGPSVHVACCIGSLVAGIFGRFSRSQSKMREIVTAASAAGVAVAFGSPIGGVLFSIEEMSHIFSIKTMWRSFVCALVAGFTLSVMNPFRTGKLVLFQVTYNRDWHFFEIIFFIILGIFGGLYGAFIVKFNIQVASFRRKYLADYAVAEAVFLAVVTAVLSYPNRFLRIDMTEMMAILFRECEGGGDYDNLCQLAVQWPMVNSLLLATFIRMCLVVVSYGCKVPAGIFVPSMAVGATFGRMVGIMVKAMYRAYPQSGMFAVCDPDLPCITPGTYALLGAAAALSGVMRITVSVVVIMFELTGALTYILPTMIVILVTKAVGDYFGTRGIADEMIRFSGYPILEREESDHAIQSVPVSEVMRKDLDVLDASEMRVSQIAPRTLRVAWVSYAEQLLSSTSVKGFPIVETQKELGQEKRVLVGYVGRSELRYVLDKAHTMPGHTARDPRCAFVRPAAAASSSSESSQDGRPGTNGAGQFHGRNGSVESETTSGWALGAGDDFEADEMLGTLDDADIAMEGGGVPGGTDGSGGGQGTGIGIGAGGTGGTGGALRVWPWVNQTPLTVSPLLPLEIVMQLFTRMGPRVIIVEERGALIGLVTVKDVLRFTASAKGRPQVEEVPEWTAGELDAVLEMTWNWARETSEGWRARARRMVGR</sequence>
<keyword evidence="8" id="KW-0129">CBS domain</keyword>
<evidence type="ECO:0000256" key="4">
    <source>
        <dbReference type="ARBA" id="ARBA00022989"/>
    </source>
</evidence>
<protein>
    <recommendedName>
        <fullName evidence="9">Chloride channel protein</fullName>
    </recommendedName>
</protein>
<feature type="domain" description="CBS" evidence="11">
    <location>
        <begin position="787"/>
        <end position="844"/>
    </location>
</feature>
<feature type="transmembrane region" description="Helical" evidence="9">
    <location>
        <begin position="163"/>
        <end position="184"/>
    </location>
</feature>